<dbReference type="AlphaFoldDB" id="A0A369NP85"/>
<keyword evidence="3" id="KW-0813">Transport</keyword>
<evidence type="ECO:0000256" key="3">
    <source>
        <dbReference type="ARBA" id="ARBA00022448"/>
    </source>
</evidence>
<dbReference type="Proteomes" id="UP000312594">
    <property type="component" value="Unassembled WGS sequence"/>
</dbReference>
<dbReference type="GO" id="GO:0005524">
    <property type="term" value="F:ATP binding"/>
    <property type="evidence" value="ECO:0007669"/>
    <property type="project" value="UniProtKB-KW"/>
</dbReference>
<gene>
    <name evidence="7" type="ORF">FIC87_11970</name>
</gene>
<dbReference type="RefSeq" id="WP_114551769.1">
    <property type="nucleotide sequence ID" value="NZ_CP089333.1"/>
</dbReference>
<dbReference type="PANTHER" id="PTHR42711:SF5">
    <property type="entry name" value="ABC TRANSPORTER ATP-BINDING PROTEIN NATA"/>
    <property type="match status" value="1"/>
</dbReference>
<accession>A0A369NP85</accession>
<dbReference type="InterPro" id="IPR003439">
    <property type="entry name" value="ABC_transporter-like_ATP-bd"/>
</dbReference>
<evidence type="ECO:0000256" key="4">
    <source>
        <dbReference type="ARBA" id="ARBA00022741"/>
    </source>
</evidence>
<evidence type="ECO:0000256" key="6">
    <source>
        <dbReference type="ARBA" id="ARBA00023251"/>
    </source>
</evidence>
<organism evidence="7 8">
    <name type="scientific">Eggerthella lenta</name>
    <name type="common">Eubacterium lentum</name>
    <dbReference type="NCBI Taxonomy" id="84112"/>
    <lineage>
        <taxon>Bacteria</taxon>
        <taxon>Bacillati</taxon>
        <taxon>Actinomycetota</taxon>
        <taxon>Coriobacteriia</taxon>
        <taxon>Eggerthellales</taxon>
        <taxon>Eggerthellaceae</taxon>
        <taxon>Eggerthella</taxon>
    </lineage>
</organism>
<dbReference type="CDD" id="cd03230">
    <property type="entry name" value="ABC_DR_subfamily_A"/>
    <property type="match status" value="1"/>
</dbReference>
<dbReference type="Pfam" id="PF00005">
    <property type="entry name" value="ABC_tran"/>
    <property type="match status" value="1"/>
</dbReference>
<evidence type="ECO:0000256" key="5">
    <source>
        <dbReference type="ARBA" id="ARBA00022840"/>
    </source>
</evidence>
<evidence type="ECO:0000313" key="8">
    <source>
        <dbReference type="Proteomes" id="UP000312594"/>
    </source>
</evidence>
<comment type="subcellular location">
    <subcellularLocation>
        <location evidence="1">Cell membrane</location>
        <topology evidence="1">Peripheral membrane protein</topology>
    </subcellularLocation>
</comment>
<dbReference type="EMBL" id="VEVP01000033">
    <property type="protein sequence ID" value="TNU89178.1"/>
    <property type="molecule type" value="Genomic_DNA"/>
</dbReference>
<keyword evidence="4" id="KW-0547">Nucleotide-binding</keyword>
<name>A0A369NP85_EGGLN</name>
<dbReference type="PANTHER" id="PTHR42711">
    <property type="entry name" value="ABC TRANSPORTER ATP-BINDING PROTEIN"/>
    <property type="match status" value="1"/>
</dbReference>
<dbReference type="PROSITE" id="PS50893">
    <property type="entry name" value="ABC_TRANSPORTER_2"/>
    <property type="match status" value="1"/>
</dbReference>
<keyword evidence="6" id="KW-0046">Antibiotic resistance</keyword>
<proteinExistence type="inferred from homology"/>
<keyword evidence="5 7" id="KW-0067">ATP-binding</keyword>
<sequence length="305" mass="34116">MSDPVIELKGLKKDYGNGRGVFDVSFSVERGEVFGFLGPNGAGKTVTMRNLMGFIRPDEGTVSIDGLNCFSQRSRIQERLGYLPGEIACMDEMTGAAFLEFMARMKKLRDRTRMNQLVEYFELDPARRIRKMSKGTKQKVGLVCAFMTSPDIILLDEPTSGLDPLMQSRFIDLVLEEKRRGATILLSSHLFDEVERTCDRVAFIRAGRLAAVERMDDVRKSRKRVFVVTFAAEAARDRYAQAHPNVRKQGAASVEAAVAGNPDAFVKDLAAYDIVDLSAREQTLEELFMHLYGTTNQVEKGGSHE</sequence>
<dbReference type="Gene3D" id="3.40.50.300">
    <property type="entry name" value="P-loop containing nucleotide triphosphate hydrolases"/>
    <property type="match status" value="1"/>
</dbReference>
<evidence type="ECO:0000313" key="7">
    <source>
        <dbReference type="EMBL" id="TNU89178.1"/>
    </source>
</evidence>
<protein>
    <submittedName>
        <fullName evidence="7">ABC transporter ATP-binding protein</fullName>
    </submittedName>
</protein>
<dbReference type="GO" id="GO:0046677">
    <property type="term" value="P:response to antibiotic"/>
    <property type="evidence" value="ECO:0007669"/>
    <property type="project" value="UniProtKB-KW"/>
</dbReference>
<dbReference type="InterPro" id="IPR027417">
    <property type="entry name" value="P-loop_NTPase"/>
</dbReference>
<dbReference type="SMART" id="SM00382">
    <property type="entry name" value="AAA"/>
    <property type="match status" value="1"/>
</dbReference>
<dbReference type="InterPro" id="IPR050763">
    <property type="entry name" value="ABC_transporter_ATP-binding"/>
</dbReference>
<dbReference type="GO" id="GO:0005886">
    <property type="term" value="C:plasma membrane"/>
    <property type="evidence" value="ECO:0007669"/>
    <property type="project" value="UniProtKB-SubCell"/>
</dbReference>
<evidence type="ECO:0000256" key="1">
    <source>
        <dbReference type="ARBA" id="ARBA00004202"/>
    </source>
</evidence>
<comment type="similarity">
    <text evidence="2">Belongs to the ABC transporter superfamily.</text>
</comment>
<evidence type="ECO:0000256" key="2">
    <source>
        <dbReference type="ARBA" id="ARBA00005417"/>
    </source>
</evidence>
<dbReference type="GO" id="GO:0016887">
    <property type="term" value="F:ATP hydrolysis activity"/>
    <property type="evidence" value="ECO:0007669"/>
    <property type="project" value="InterPro"/>
</dbReference>
<dbReference type="InterPro" id="IPR003593">
    <property type="entry name" value="AAA+_ATPase"/>
</dbReference>
<dbReference type="SUPFAM" id="SSF52540">
    <property type="entry name" value="P-loop containing nucleoside triphosphate hydrolases"/>
    <property type="match status" value="1"/>
</dbReference>
<comment type="caution">
    <text evidence="7">The sequence shown here is derived from an EMBL/GenBank/DDBJ whole genome shotgun (WGS) entry which is preliminary data.</text>
</comment>
<reference evidence="7 8" key="1">
    <citation type="journal article" date="2005" name="Appl. Environ. Microbiol.">
        <title>Intestinal bacterial communities that produce active estrogen-like compounds enterodiol and enterolactone in humans.</title>
        <authorList>
            <person name="Clavel T."/>
            <person name="Henderson G."/>
            <person name="Alpert C.A."/>
            <person name="Philippe C."/>
            <person name="Rigottier-Gois L."/>
            <person name="Dore J."/>
            <person name="Blaut M."/>
        </authorList>
    </citation>
    <scope>NUCLEOTIDE SEQUENCE [LARGE SCALE GENOMIC DNA]</scope>
    <source>
        <strain evidence="7 8">SECO-MT75m2</strain>
    </source>
</reference>